<dbReference type="RefSeq" id="WP_167883580.1">
    <property type="nucleotide sequence ID" value="NZ_RQGD01000024.1"/>
</dbReference>
<organism evidence="6 7">
    <name type="scientific">Leptospira ognonensis</name>
    <dbReference type="NCBI Taxonomy" id="2484945"/>
    <lineage>
        <taxon>Bacteria</taxon>
        <taxon>Pseudomonadati</taxon>
        <taxon>Spirochaetota</taxon>
        <taxon>Spirochaetia</taxon>
        <taxon>Leptospirales</taxon>
        <taxon>Leptospiraceae</taxon>
        <taxon>Leptospira</taxon>
    </lineage>
</organism>
<gene>
    <name evidence="6" type="ORF">EHQ58_08765</name>
</gene>
<dbReference type="InterPro" id="IPR036909">
    <property type="entry name" value="Cyt_c-like_dom_sf"/>
</dbReference>
<evidence type="ECO:0000313" key="6">
    <source>
        <dbReference type="EMBL" id="TGL59328.1"/>
    </source>
</evidence>
<dbReference type="PROSITE" id="PS51257">
    <property type="entry name" value="PROKAR_LIPOPROTEIN"/>
    <property type="match status" value="1"/>
</dbReference>
<dbReference type="EMBL" id="RQGD01000024">
    <property type="protein sequence ID" value="TGL59328.1"/>
    <property type="molecule type" value="Genomic_DNA"/>
</dbReference>
<keyword evidence="7" id="KW-1185">Reference proteome</keyword>
<sequence length="313" mass="35838">MKFKTILLLIMILNLFFAYGCKESETEKDENLQIAFLSQNCLACHSPNMEQANKIAPAIGEIRVRYRNLISSEMEFTVAINKYLTAPGFDTTQNKDWVNQYGNMPKMSFPEKRLERALSYLYHTEVDSPSWFKAKQSLLEDKPALKKILREDMTSFEIAEQSAHATKSLLGSNLMSALKNKGELGALEFCNINAQKLTNDQSKDLNLEIKRVSDRPRNKINAASSEEIQLIQKYQEKIQNKSKLTATQFDKDSTFVAYFPIETNEACLKCHGIVNKDIKKDVYLKIKSLYPDDVAVGYKSNDIRGLFRVTMRK</sequence>
<evidence type="ECO:0000256" key="4">
    <source>
        <dbReference type="PROSITE-ProRule" id="PRU00433"/>
    </source>
</evidence>
<keyword evidence="3 4" id="KW-0408">Iron</keyword>
<dbReference type="Pfam" id="PF11845">
    <property type="entry name" value="Tll0287-like"/>
    <property type="match status" value="1"/>
</dbReference>
<dbReference type="GO" id="GO:0046872">
    <property type="term" value="F:metal ion binding"/>
    <property type="evidence" value="ECO:0007669"/>
    <property type="project" value="UniProtKB-KW"/>
</dbReference>
<keyword evidence="1 4" id="KW-0349">Heme</keyword>
<evidence type="ECO:0000259" key="5">
    <source>
        <dbReference type="PROSITE" id="PS51007"/>
    </source>
</evidence>
<dbReference type="AlphaFoldDB" id="A0A4R9K4S9"/>
<keyword evidence="2 4" id="KW-0479">Metal-binding</keyword>
<dbReference type="GO" id="GO:0020037">
    <property type="term" value="F:heme binding"/>
    <property type="evidence" value="ECO:0007669"/>
    <property type="project" value="InterPro"/>
</dbReference>
<name>A0A4R9K4S9_9LEPT</name>
<dbReference type="SUPFAM" id="SSF46626">
    <property type="entry name" value="Cytochrome c"/>
    <property type="match status" value="1"/>
</dbReference>
<dbReference type="Gene3D" id="1.10.760.10">
    <property type="entry name" value="Cytochrome c-like domain"/>
    <property type="match status" value="1"/>
</dbReference>
<dbReference type="Proteomes" id="UP000297693">
    <property type="component" value="Unassembled WGS sequence"/>
</dbReference>
<protein>
    <submittedName>
        <fullName evidence="6">DUF3365 domain-containing protein</fullName>
    </submittedName>
</protein>
<evidence type="ECO:0000256" key="2">
    <source>
        <dbReference type="ARBA" id="ARBA00022723"/>
    </source>
</evidence>
<evidence type="ECO:0000256" key="1">
    <source>
        <dbReference type="ARBA" id="ARBA00022617"/>
    </source>
</evidence>
<comment type="caution">
    <text evidence="6">The sequence shown here is derived from an EMBL/GenBank/DDBJ whole genome shotgun (WGS) entry which is preliminary data.</text>
</comment>
<dbReference type="GO" id="GO:0009055">
    <property type="term" value="F:electron transfer activity"/>
    <property type="evidence" value="ECO:0007669"/>
    <property type="project" value="InterPro"/>
</dbReference>
<dbReference type="InterPro" id="IPR021796">
    <property type="entry name" value="Tll0287-like_dom"/>
</dbReference>
<reference evidence="6" key="1">
    <citation type="journal article" date="2019" name="PLoS Negl. Trop. Dis.">
        <title>Revisiting the worldwide diversity of Leptospira species in the environment.</title>
        <authorList>
            <person name="Vincent A.T."/>
            <person name="Schiettekatte O."/>
            <person name="Bourhy P."/>
            <person name="Veyrier F.J."/>
            <person name="Picardeau M."/>
        </authorList>
    </citation>
    <scope>NUCLEOTIDE SEQUENCE [LARGE SCALE GENOMIC DNA]</scope>
    <source>
        <strain evidence="6">201702476</strain>
    </source>
</reference>
<feature type="domain" description="Cytochrome c" evidence="5">
    <location>
        <begin position="27"/>
        <end position="125"/>
    </location>
</feature>
<dbReference type="PROSITE" id="PS51007">
    <property type="entry name" value="CYTC"/>
    <property type="match status" value="1"/>
</dbReference>
<dbReference type="InterPro" id="IPR009056">
    <property type="entry name" value="Cyt_c-like_dom"/>
</dbReference>
<evidence type="ECO:0000256" key="3">
    <source>
        <dbReference type="ARBA" id="ARBA00023004"/>
    </source>
</evidence>
<accession>A0A4R9K4S9</accession>
<proteinExistence type="predicted"/>
<evidence type="ECO:0000313" key="7">
    <source>
        <dbReference type="Proteomes" id="UP000297693"/>
    </source>
</evidence>